<dbReference type="EMBL" id="CP002525">
    <property type="protein sequence ID" value="ADX97723.1"/>
    <property type="molecule type" value="Genomic_DNA"/>
</dbReference>
<sequence length="337" mass="38822">MAFQRESPFNFSSFISSFGLGKSNYFSNSFGNKKEELGISSSSISSLENNKQLVNNLEISNNSISVEESFSQLGENELLVNSDPEKVIQSVFSEVNRNSRTKQIEEKSSSTLKEVQSKLTEFNKTFEEAVLSVKDWEEAKVKNDNLPISHRDSTVRKKDQKQITVEQRKALFNFYKEFCGIKDKQFEYSGELSQAAGNLNFSESSNKKFCSIEVVNSLEQIGWNREGIITFGDWLYLKEKGNDPFSILLESEKLKKFRDEVVRWTESLERFKKSQLSRNRSGWGDWMKGRTDPSLGIFEKEIDDLLFEMSMEISNRLLEQMSIIELMKSGNWPPVIK</sequence>
<keyword evidence="2" id="KW-1185">Reference proteome</keyword>
<accession>F0QQF3</accession>
<dbReference type="STRING" id="768700.MSU_0179"/>
<dbReference type="RefSeq" id="WP_013608880.1">
    <property type="nucleotide sequence ID" value="NC_015155.1"/>
</dbReference>
<protein>
    <submittedName>
        <fullName evidence="1">Uncharacterized protein</fullName>
    </submittedName>
</protein>
<dbReference type="AlphaFoldDB" id="F0QQF3"/>
<dbReference type="KEGG" id="mss:MSU_0179"/>
<reference evidence="1 2" key="1">
    <citation type="journal article" date="2011" name="J. Bacteriol.">
        <title>Complete genome sequences of two hemotropic Mycoplasmas, Mycoplasma haemofelis strain Ohio2 and Mycoplasma suis strain Illinois.</title>
        <authorList>
            <person name="Messick J.B."/>
            <person name="Santos A.P."/>
            <person name="Guimaraes A.M."/>
        </authorList>
    </citation>
    <scope>NUCLEOTIDE SEQUENCE [LARGE SCALE GENOMIC DNA]</scope>
    <source>
        <strain evidence="1 2">Illinois</strain>
    </source>
</reference>
<gene>
    <name evidence="1" type="ordered locus">MSU_0179</name>
</gene>
<dbReference type="Proteomes" id="UP000007484">
    <property type="component" value="Chromosome"/>
</dbReference>
<organism evidence="1 2">
    <name type="scientific">Mycoplasma suis (strain Illinois)</name>
    <dbReference type="NCBI Taxonomy" id="768700"/>
    <lineage>
        <taxon>Bacteria</taxon>
        <taxon>Bacillati</taxon>
        <taxon>Mycoplasmatota</taxon>
        <taxon>Mollicutes</taxon>
        <taxon>Mycoplasmataceae</taxon>
        <taxon>Mycoplasma</taxon>
    </lineage>
</organism>
<name>F0QQF3_MYCSL</name>
<proteinExistence type="predicted"/>
<evidence type="ECO:0000313" key="2">
    <source>
        <dbReference type="Proteomes" id="UP000007484"/>
    </source>
</evidence>
<dbReference type="HOGENOM" id="CLU_064929_0_0_14"/>
<evidence type="ECO:0000313" key="1">
    <source>
        <dbReference type="EMBL" id="ADX97723.1"/>
    </source>
</evidence>